<dbReference type="EC" id="2.4.1.-" evidence="10"/>
<evidence type="ECO:0000256" key="4">
    <source>
        <dbReference type="ARBA" id="ARBA00022679"/>
    </source>
</evidence>
<sequence length="319" mass="37216">MLQPVVFFTFEDLSFLPRRFWGRMRTPDIYLTYPQDVPMGEIIKAVKRGHPVSEMPDYNFPITILSTPNSTCQRGEKYDLVIVVKSSILAWQARSAFREYMQHEKARNSHMKVGVVFSMGLPRKHGGRIFDREGHLMCLPGPAGDRLEEYDGREAEVMGITNKEIQSYGDILLADYEDTYYNLTWKTVTNYRWMSAFCRAENVKLFMTIDDDHRVNLSAVNAFINRVPEYKRRNSLFGNVAREDYAYRSPQKRLYLSYREFPWDLMYPYLRGFAHFIGPDVVDDIAIATAYTRYNYAPEDVYVGMVAFKLGLPIYHEAS</sequence>
<gene>
    <name evidence="11" type="ORF">TcWFU_002432</name>
</gene>
<protein>
    <recommendedName>
        <fullName evidence="10">Hexosyltransferase</fullName>
        <ecNumber evidence="10">2.4.1.-</ecNumber>
    </recommendedName>
</protein>
<evidence type="ECO:0000256" key="1">
    <source>
        <dbReference type="ARBA" id="ARBA00004323"/>
    </source>
</evidence>
<dbReference type="Proteomes" id="UP001651158">
    <property type="component" value="Unassembled WGS sequence"/>
</dbReference>
<evidence type="ECO:0000256" key="10">
    <source>
        <dbReference type="RuleBase" id="RU363063"/>
    </source>
</evidence>
<evidence type="ECO:0000256" key="8">
    <source>
        <dbReference type="ARBA" id="ARBA00023034"/>
    </source>
</evidence>
<dbReference type="PANTHER" id="PTHR11214:SF349">
    <property type="entry name" value="BETA-1,3-GALACTOSYLTRANSFERASE BRN"/>
    <property type="match status" value="1"/>
</dbReference>
<evidence type="ECO:0000256" key="2">
    <source>
        <dbReference type="ARBA" id="ARBA00008661"/>
    </source>
</evidence>
<evidence type="ECO:0000313" key="11">
    <source>
        <dbReference type="EMBL" id="KAL5105122.1"/>
    </source>
</evidence>
<keyword evidence="6" id="KW-0735">Signal-anchor</keyword>
<reference evidence="11 12" key="1">
    <citation type="journal article" date="2022" name="Front. Cell. Infect. Microbiol.">
        <title>The Genomes of Two Strains of Taenia crassiceps the Animal Model for the Study of Human Cysticercosis.</title>
        <authorList>
            <person name="Bobes R.J."/>
            <person name="Estrada K."/>
            <person name="Rios-Valencia D.G."/>
            <person name="Calderon-Gallegos A."/>
            <person name="de la Torre P."/>
            <person name="Carrero J.C."/>
            <person name="Sanchez-Flores A."/>
            <person name="Laclette J.P."/>
        </authorList>
    </citation>
    <scope>NUCLEOTIDE SEQUENCE [LARGE SCALE GENOMIC DNA]</scope>
    <source>
        <strain evidence="11">WFUcys</strain>
    </source>
</reference>
<dbReference type="Pfam" id="PF01762">
    <property type="entry name" value="Galactosyl_T"/>
    <property type="match status" value="1"/>
</dbReference>
<keyword evidence="12" id="KW-1185">Reference proteome</keyword>
<keyword evidence="9" id="KW-0472">Membrane</keyword>
<keyword evidence="4" id="KW-0808">Transferase</keyword>
<keyword evidence="7" id="KW-1133">Transmembrane helix</keyword>
<dbReference type="PANTHER" id="PTHR11214">
    <property type="entry name" value="BETA-1,3-N-ACETYLGLUCOSAMINYLTRANSFERASE"/>
    <property type="match status" value="1"/>
</dbReference>
<keyword evidence="5" id="KW-0812">Transmembrane</keyword>
<keyword evidence="8 10" id="KW-0333">Golgi apparatus</keyword>
<organism evidence="11 12">
    <name type="scientific">Taenia crassiceps</name>
    <dbReference type="NCBI Taxonomy" id="6207"/>
    <lineage>
        <taxon>Eukaryota</taxon>
        <taxon>Metazoa</taxon>
        <taxon>Spiralia</taxon>
        <taxon>Lophotrochozoa</taxon>
        <taxon>Platyhelminthes</taxon>
        <taxon>Cestoda</taxon>
        <taxon>Eucestoda</taxon>
        <taxon>Cyclophyllidea</taxon>
        <taxon>Taeniidae</taxon>
        <taxon>Taenia</taxon>
    </lineage>
</organism>
<dbReference type="EMBL" id="JAKROA010000009">
    <property type="protein sequence ID" value="KAL5105122.1"/>
    <property type="molecule type" value="Genomic_DNA"/>
</dbReference>
<comment type="caution">
    <text evidence="11">The sequence shown here is derived from an EMBL/GenBank/DDBJ whole genome shotgun (WGS) entry which is preliminary data.</text>
</comment>
<evidence type="ECO:0000313" key="12">
    <source>
        <dbReference type="Proteomes" id="UP001651158"/>
    </source>
</evidence>
<evidence type="ECO:0000256" key="3">
    <source>
        <dbReference type="ARBA" id="ARBA00022676"/>
    </source>
</evidence>
<evidence type="ECO:0000256" key="5">
    <source>
        <dbReference type="ARBA" id="ARBA00022692"/>
    </source>
</evidence>
<evidence type="ECO:0000256" key="6">
    <source>
        <dbReference type="ARBA" id="ARBA00022968"/>
    </source>
</evidence>
<name>A0ABR4Q6C6_9CEST</name>
<evidence type="ECO:0000256" key="9">
    <source>
        <dbReference type="ARBA" id="ARBA00023136"/>
    </source>
</evidence>
<evidence type="ECO:0000256" key="7">
    <source>
        <dbReference type="ARBA" id="ARBA00022989"/>
    </source>
</evidence>
<proteinExistence type="inferred from homology"/>
<comment type="similarity">
    <text evidence="2 10">Belongs to the glycosyltransferase 31 family.</text>
</comment>
<accession>A0ABR4Q6C6</accession>
<dbReference type="InterPro" id="IPR002659">
    <property type="entry name" value="Glyco_trans_31"/>
</dbReference>
<comment type="subcellular location">
    <subcellularLocation>
        <location evidence="1 10">Golgi apparatus membrane</location>
        <topology evidence="1 10">Single-pass type II membrane protein</topology>
    </subcellularLocation>
</comment>
<keyword evidence="3 10" id="KW-0328">Glycosyltransferase</keyword>